<feature type="compositionally biased region" description="Low complexity" evidence="1">
    <location>
        <begin position="76"/>
        <end position="105"/>
    </location>
</feature>
<dbReference type="GeneID" id="10507196"/>
<keyword evidence="2" id="KW-0812">Transmembrane</keyword>
<sequence length="278" mass="31426">MFQSKSLSSFIGKAVSNSLKTNNIKFNTILNTTNSNKLFTTSSKQSSLYILNINNNKKNEISNSLKTILNNTNNNFNTNNHYRRYSTNSNNNNNNNNNNNTNNNNQSKDNGAHLIFENSRPYIHKLLFIVSGVQLCLCIFVLSEYYLESEDNRSKWILAGAVGLTLITFAFFHQMGKKDIASIHTFNKGRVVQVTSYGLNGFPTRKRTFTLDSIISSKSNDNIKSPIVNQDQSFFFKVPGDSTYYNANLKTSNIADPQQLERIIHASKQPSAPPKKKK</sequence>
<evidence type="ECO:0000256" key="1">
    <source>
        <dbReference type="SAM" id="MobiDB-lite"/>
    </source>
</evidence>
<feature type="transmembrane region" description="Helical" evidence="2">
    <location>
        <begin position="126"/>
        <end position="147"/>
    </location>
</feature>
<reference evidence="4" key="1">
    <citation type="journal article" date="2011" name="Genome Biol.">
        <title>Comparative genomics of the social amoebae Dictyostelium discoideum and Dictyostelium purpureum.</title>
        <authorList>
            <consortium name="US DOE Joint Genome Institute (JGI-PGF)"/>
            <person name="Sucgang R."/>
            <person name="Kuo A."/>
            <person name="Tian X."/>
            <person name="Salerno W."/>
            <person name="Parikh A."/>
            <person name="Feasley C.L."/>
            <person name="Dalin E."/>
            <person name="Tu H."/>
            <person name="Huang E."/>
            <person name="Barry K."/>
            <person name="Lindquist E."/>
            <person name="Shapiro H."/>
            <person name="Bruce D."/>
            <person name="Schmutz J."/>
            <person name="Salamov A."/>
            <person name="Fey P."/>
            <person name="Gaudet P."/>
            <person name="Anjard C."/>
            <person name="Babu M.M."/>
            <person name="Basu S."/>
            <person name="Bushmanova Y."/>
            <person name="van der Wel H."/>
            <person name="Katoh-Kurasawa M."/>
            <person name="Dinh C."/>
            <person name="Coutinho P.M."/>
            <person name="Saito T."/>
            <person name="Elias M."/>
            <person name="Schaap P."/>
            <person name="Kay R.R."/>
            <person name="Henrissat B."/>
            <person name="Eichinger L."/>
            <person name="Rivero F."/>
            <person name="Putnam N.H."/>
            <person name="West C.M."/>
            <person name="Loomis W.F."/>
            <person name="Chisholm R.L."/>
            <person name="Shaulsky G."/>
            <person name="Strassmann J.E."/>
            <person name="Queller D.C."/>
            <person name="Kuspa A."/>
            <person name="Grigoriev I.V."/>
        </authorList>
    </citation>
    <scope>NUCLEOTIDE SEQUENCE [LARGE SCALE GENOMIC DNA]</scope>
    <source>
        <strain evidence="4">QSDP1</strain>
    </source>
</reference>
<dbReference type="FunCoup" id="F1A4R9">
    <property type="interactions" value="743"/>
</dbReference>
<dbReference type="OMA" id="FERTMIF"/>
<dbReference type="Proteomes" id="UP000001064">
    <property type="component" value="Unassembled WGS sequence"/>
</dbReference>
<gene>
    <name evidence="3" type="ORF">DICPUDRAFT_159697</name>
</gene>
<feature type="transmembrane region" description="Helical" evidence="2">
    <location>
        <begin position="153"/>
        <end position="172"/>
    </location>
</feature>
<evidence type="ECO:0000256" key="2">
    <source>
        <dbReference type="SAM" id="Phobius"/>
    </source>
</evidence>
<dbReference type="OrthoDB" id="21201at2759"/>
<dbReference type="RefSeq" id="XP_003294663.1">
    <property type="nucleotide sequence ID" value="XM_003294615.1"/>
</dbReference>
<keyword evidence="2" id="KW-0472">Membrane</keyword>
<organism evidence="3 4">
    <name type="scientific">Dictyostelium purpureum</name>
    <name type="common">Slime mold</name>
    <dbReference type="NCBI Taxonomy" id="5786"/>
    <lineage>
        <taxon>Eukaryota</taxon>
        <taxon>Amoebozoa</taxon>
        <taxon>Evosea</taxon>
        <taxon>Eumycetozoa</taxon>
        <taxon>Dictyostelia</taxon>
        <taxon>Dictyosteliales</taxon>
        <taxon>Dictyosteliaceae</taxon>
        <taxon>Dictyostelium</taxon>
    </lineage>
</organism>
<feature type="region of interest" description="Disordered" evidence="1">
    <location>
        <begin position="76"/>
        <end position="111"/>
    </location>
</feature>
<dbReference type="VEuPathDB" id="AmoebaDB:DICPUDRAFT_159697"/>
<name>F1A4R9_DICPU</name>
<dbReference type="EMBL" id="GL871539">
    <property type="protein sequence ID" value="EGC28812.1"/>
    <property type="molecule type" value="Genomic_DNA"/>
</dbReference>
<dbReference type="KEGG" id="dpp:DICPUDRAFT_159697"/>
<dbReference type="eggNOG" id="ENOG502RHXY">
    <property type="taxonomic scope" value="Eukaryota"/>
</dbReference>
<dbReference type="InParanoid" id="F1A4R9"/>
<keyword evidence="4" id="KW-1185">Reference proteome</keyword>
<evidence type="ECO:0000313" key="3">
    <source>
        <dbReference type="EMBL" id="EGC28812.1"/>
    </source>
</evidence>
<keyword evidence="2" id="KW-1133">Transmembrane helix</keyword>
<proteinExistence type="predicted"/>
<evidence type="ECO:0000313" key="4">
    <source>
        <dbReference type="Proteomes" id="UP000001064"/>
    </source>
</evidence>
<accession>F1A4R9</accession>
<protein>
    <submittedName>
        <fullName evidence="3">Uncharacterized protein</fullName>
    </submittedName>
</protein>
<dbReference type="AlphaFoldDB" id="F1A4R9"/>